<name>A0A113S2L4_PLABE</name>
<evidence type="ECO:0000313" key="2">
    <source>
        <dbReference type="EMBL" id="SCM23979.1"/>
    </source>
</evidence>
<evidence type="ECO:0000313" key="7">
    <source>
        <dbReference type="Proteomes" id="UP000219860"/>
    </source>
</evidence>
<evidence type="ECO:0000313" key="1">
    <source>
        <dbReference type="EMBL" id="CXI65733.1"/>
    </source>
</evidence>
<evidence type="ECO:0000313" key="10">
    <source>
        <dbReference type="Proteomes" id="UP000516480"/>
    </source>
</evidence>
<dbReference type="Proteomes" id="UP000219974">
    <property type="component" value="Chromosome 11"/>
</dbReference>
<dbReference type="EMBL" id="LT608259">
    <property type="protein sequence ID" value="SCO63287.1"/>
    <property type="molecule type" value="Genomic_DNA"/>
</dbReference>
<evidence type="ECO:0000313" key="6">
    <source>
        <dbReference type="Proteomes" id="UP000069549"/>
    </source>
</evidence>
<reference evidence="1 6" key="1">
    <citation type="submission" date="2016-02" db="EMBL/GenBank/DDBJ databases">
        <authorList>
            <consortium name="Pathogen Informatics"/>
        </authorList>
    </citation>
    <scope>NUCLEOTIDE SEQUENCE [LARGE SCALE GENOMIC DNA]</scope>
    <source>
        <strain evidence="1 6">K173</strain>
        <strain evidence="2 10">NK65 ny</strain>
        <strain evidence="3 9">NK65e</strain>
        <strain evidence="5 7">SP11 Antwerpcl1</strain>
        <strain evidence="4 8">SP11 RLL</strain>
    </source>
</reference>
<dbReference type="EMBL" id="LT614637">
    <property type="protein sequence ID" value="SCN26866.1"/>
    <property type="molecule type" value="Genomic_DNA"/>
</dbReference>
<accession>A0A113S2L4</accession>
<evidence type="ECO:0000313" key="8">
    <source>
        <dbReference type="Proteomes" id="UP000219974"/>
    </source>
</evidence>
<dbReference type="AlphaFoldDB" id="A0A113S2L4"/>
<dbReference type="EMBL" id="LT160031">
    <property type="protein sequence ID" value="CXI65733.1"/>
    <property type="molecule type" value="Genomic_DNA"/>
</dbReference>
<dbReference type="Proteomes" id="UP000219860">
    <property type="component" value="Chromosome 11"/>
</dbReference>
<protein>
    <submittedName>
        <fullName evidence="1">Uncharacterized protein</fullName>
    </submittedName>
</protein>
<organism evidence="1 6">
    <name type="scientific">Plasmodium berghei</name>
    <dbReference type="NCBI Taxonomy" id="5821"/>
    <lineage>
        <taxon>Eukaryota</taxon>
        <taxon>Sar</taxon>
        <taxon>Alveolata</taxon>
        <taxon>Apicomplexa</taxon>
        <taxon>Aconoidasida</taxon>
        <taxon>Haemosporida</taxon>
        <taxon>Plasmodiidae</taxon>
        <taxon>Plasmodium</taxon>
        <taxon>Plasmodium (Vinckeia)</taxon>
    </lineage>
</organism>
<proteinExistence type="predicted"/>
<evidence type="ECO:0000313" key="4">
    <source>
        <dbReference type="EMBL" id="SCO61262.1"/>
    </source>
</evidence>
<evidence type="ECO:0000313" key="9">
    <source>
        <dbReference type="Proteomes" id="UP000220214"/>
    </source>
</evidence>
<evidence type="ECO:0000313" key="3">
    <source>
        <dbReference type="EMBL" id="SCN26866.1"/>
    </source>
</evidence>
<dbReference type="Proteomes" id="UP000516480">
    <property type="component" value="Chromosome 11"/>
</dbReference>
<dbReference type="Proteomes" id="UP000220214">
    <property type="component" value="Chromosome 11"/>
</dbReference>
<evidence type="ECO:0000313" key="5">
    <source>
        <dbReference type="EMBL" id="SCO63287.1"/>
    </source>
</evidence>
<dbReference type="Proteomes" id="UP000069549">
    <property type="component" value="Chromosome 11"/>
</dbReference>
<dbReference type="VEuPathDB" id="PlasmoDB:PBANKA_1127900"/>
<dbReference type="EMBL" id="LT608275">
    <property type="protein sequence ID" value="SCO61262.1"/>
    <property type="molecule type" value="Genomic_DNA"/>
</dbReference>
<gene>
    <name evidence="1" type="ORF">PBK173_000293300</name>
    <name evidence="3" type="ORF">PBNK65E_000285500</name>
    <name evidence="2" type="ORF">PBNK65NY_000285000</name>
    <name evidence="5" type="ORF">PBSP11A_000284900</name>
    <name evidence="4" type="ORF">PBSP11RLL_000285300</name>
</gene>
<sequence length="82" mass="9741">MKLFLLRHNNISNIHDLVLIIMTVYYTGVNNNKTSNTNNINCFKEDINYINHQYEYAHTGLFDNIDSIIDQMYIISNEKRKN</sequence>
<dbReference type="EMBL" id="LT608147">
    <property type="protein sequence ID" value="SCM23979.1"/>
    <property type="molecule type" value="Genomic_DNA"/>
</dbReference>